<dbReference type="PRINTS" id="PR01217">
    <property type="entry name" value="PRICHEXTENSN"/>
</dbReference>
<gene>
    <name evidence="4" type="ORF">XENOCAPTIV_000016</name>
</gene>
<protein>
    <recommendedName>
        <fullName evidence="3">ZU5 domain-containing protein</fullName>
    </recommendedName>
</protein>
<evidence type="ECO:0000256" key="1">
    <source>
        <dbReference type="SAM" id="MobiDB-lite"/>
    </source>
</evidence>
<feature type="signal peptide" evidence="2">
    <location>
        <begin position="1"/>
        <end position="20"/>
    </location>
</feature>
<comment type="caution">
    <text evidence="4">The sequence shown here is derived from an EMBL/GenBank/DDBJ whole genome shotgun (WGS) entry which is preliminary data.</text>
</comment>
<sequence length="550" mass="61931">MFLHPSAALLFLFGLKCILTSNTSLSGCLFQVFSRPVSSSVINFKDFHFFILQLLCFTYYLSFVKPVCGVLSRVLFAFVWQMFQKDPYSMENVGRITNSMKAMNYNPPQLHQPDQQPYRDYDHPPSRYDISSGGGGYPEYRSNDHIPLYENSVPQYDQQQRNHYGQPPSTANSQGYDLRMRYGDGPDAQYTPPLRYDEPPPQQGFDGRPRYGKPTGPGPVHYDELPPPPQGYDLSYDRDSHLVYPLASRSPELAPQRPTYNQGPSLQLKGYRPQHFDPTPANSVASLTPPPKAEAHSPSPMEAAKPAPSRDEPQEEDPAMRPQSVLTRVKMFENKRSVSPQKPQSKPADDIVRSNHYDPEEDEDYYRKQLYNRFVPKPFTTSAKPFTRMFESPKFNHNLLSNDKPEIAPKGPTSSPVKPQIPPQPQNADHDSGVDTFTRTVDNRSKHQQNNVNAVPKAIPVSALEDDEDEDEGHTVVATARGIFNSNGGVLSSIETGVSIIIPQGAIPDGVEQEIYFKVCRDNSILPPLDKEKGNSSKKWRRLGHFSSLS</sequence>
<feature type="region of interest" description="Disordered" evidence="1">
    <location>
        <begin position="397"/>
        <end position="432"/>
    </location>
</feature>
<name>A0ABV0SAR7_9TELE</name>
<feature type="compositionally biased region" description="Polar residues" evidence="1">
    <location>
        <begin position="157"/>
        <end position="175"/>
    </location>
</feature>
<feature type="chain" id="PRO_5045334805" description="ZU5 domain-containing protein" evidence="2">
    <location>
        <begin position="21"/>
        <end position="550"/>
    </location>
</feature>
<reference evidence="4 5" key="1">
    <citation type="submission" date="2021-06" db="EMBL/GenBank/DDBJ databases">
        <authorList>
            <person name="Palmer J.M."/>
        </authorList>
    </citation>
    <scope>NUCLEOTIDE SEQUENCE [LARGE SCALE GENOMIC DNA]</scope>
    <source>
        <strain evidence="4 5">XC_2019</strain>
        <tissue evidence="4">Muscle</tissue>
    </source>
</reference>
<dbReference type="PROSITE" id="PS51145">
    <property type="entry name" value="ZU5"/>
    <property type="match status" value="1"/>
</dbReference>
<accession>A0ABV0SAR7</accession>
<evidence type="ECO:0000259" key="3">
    <source>
        <dbReference type="PROSITE" id="PS51145"/>
    </source>
</evidence>
<evidence type="ECO:0000313" key="4">
    <source>
        <dbReference type="EMBL" id="MEQ2217226.1"/>
    </source>
</evidence>
<proteinExistence type="predicted"/>
<feature type="domain" description="ZU5" evidence="3">
    <location>
        <begin position="478"/>
        <end position="550"/>
    </location>
</feature>
<dbReference type="InterPro" id="IPR000906">
    <property type="entry name" value="ZU5_dom"/>
</dbReference>
<evidence type="ECO:0000313" key="5">
    <source>
        <dbReference type="Proteomes" id="UP001434883"/>
    </source>
</evidence>
<keyword evidence="2" id="KW-0732">Signal</keyword>
<dbReference type="EMBL" id="JAHRIN010075720">
    <property type="protein sequence ID" value="MEQ2217226.1"/>
    <property type="molecule type" value="Genomic_DNA"/>
</dbReference>
<feature type="compositionally biased region" description="Basic and acidic residues" evidence="1">
    <location>
        <begin position="117"/>
        <end position="126"/>
    </location>
</feature>
<keyword evidence="5" id="KW-1185">Reference proteome</keyword>
<feature type="region of interest" description="Disordered" evidence="1">
    <location>
        <begin position="248"/>
        <end position="366"/>
    </location>
</feature>
<evidence type="ECO:0000256" key="2">
    <source>
        <dbReference type="SAM" id="SignalP"/>
    </source>
</evidence>
<feature type="region of interest" description="Disordered" evidence="1">
    <location>
        <begin position="104"/>
        <end position="144"/>
    </location>
</feature>
<feature type="region of interest" description="Disordered" evidence="1">
    <location>
        <begin position="529"/>
        <end position="550"/>
    </location>
</feature>
<feature type="compositionally biased region" description="Polar residues" evidence="1">
    <location>
        <begin position="104"/>
        <end position="115"/>
    </location>
</feature>
<dbReference type="Proteomes" id="UP001434883">
    <property type="component" value="Unassembled WGS sequence"/>
</dbReference>
<dbReference type="Pfam" id="PF00791">
    <property type="entry name" value="ZU5"/>
    <property type="match status" value="1"/>
</dbReference>
<feature type="compositionally biased region" description="Basic and acidic residues" evidence="1">
    <location>
        <begin position="347"/>
        <end position="358"/>
    </location>
</feature>
<dbReference type="SMART" id="SM00218">
    <property type="entry name" value="ZU5"/>
    <property type="match status" value="1"/>
</dbReference>
<organism evidence="4 5">
    <name type="scientific">Xenoophorus captivus</name>
    <dbReference type="NCBI Taxonomy" id="1517983"/>
    <lineage>
        <taxon>Eukaryota</taxon>
        <taxon>Metazoa</taxon>
        <taxon>Chordata</taxon>
        <taxon>Craniata</taxon>
        <taxon>Vertebrata</taxon>
        <taxon>Euteleostomi</taxon>
        <taxon>Actinopterygii</taxon>
        <taxon>Neopterygii</taxon>
        <taxon>Teleostei</taxon>
        <taxon>Neoteleostei</taxon>
        <taxon>Acanthomorphata</taxon>
        <taxon>Ovalentaria</taxon>
        <taxon>Atherinomorphae</taxon>
        <taxon>Cyprinodontiformes</taxon>
        <taxon>Goodeidae</taxon>
        <taxon>Xenoophorus</taxon>
    </lineage>
</organism>
<dbReference type="Gene3D" id="2.60.220.30">
    <property type="match status" value="1"/>
</dbReference>
<feature type="region of interest" description="Disordered" evidence="1">
    <location>
        <begin position="157"/>
        <end position="236"/>
    </location>
</feature>